<protein>
    <submittedName>
        <fullName evidence="4">Acyltransferase</fullName>
    </submittedName>
</protein>
<dbReference type="RefSeq" id="WP_129204347.1">
    <property type="nucleotide sequence ID" value="NZ_CP035495.1"/>
</dbReference>
<proteinExistence type="predicted"/>
<accession>A0A4V0YE86</accession>
<keyword evidence="4" id="KW-0808">Transferase</keyword>
<evidence type="ECO:0000259" key="3">
    <source>
        <dbReference type="Pfam" id="PF01757"/>
    </source>
</evidence>
<dbReference type="InterPro" id="IPR002656">
    <property type="entry name" value="Acyl_transf_3_dom"/>
</dbReference>
<name>A0A4V0YE86_9MICO</name>
<feature type="transmembrane region" description="Helical" evidence="2">
    <location>
        <begin position="197"/>
        <end position="215"/>
    </location>
</feature>
<keyword evidence="2" id="KW-0812">Transmembrane</keyword>
<evidence type="ECO:0000313" key="4">
    <source>
        <dbReference type="EMBL" id="QAY63341.1"/>
    </source>
</evidence>
<sequence>MAVTLTPPVLGAVVQPRPAPDVVRPRPAPDVVQPRPAPGAAGRRDRFVDGVRALATLGIVAVHWLMPEATWDGQTLGIGNALGHGSAWTITWVLQVLPLLFFAAGASAAYQHTRLPGIGWGRVLGARLRCVARPVGAFAVAWAAAVGALLVSGVPDGAVWRLATMAPQLLWFLGVWVVLVALTPALLRAWRRWRWGALGVAVAAPLLVDLLRFGAGIDALGWANVILVWAVPFLAGAAYADAGTGRARRTAPAPARRLALGATAVLAFAALCALVVLGPYPPSLIGMPGDAISNLAPPTAPVVAQSVMQVAVVLLAREAITRWATGRGRRVVDTLARRAMTVYLWHLTAMFAVVAGVMLGLHERLPEPWSTDWWSTRPVWFGAFALALWGLVRVFGRFESRRGRSLRA</sequence>
<evidence type="ECO:0000313" key="5">
    <source>
        <dbReference type="Proteomes" id="UP000291758"/>
    </source>
</evidence>
<organism evidence="4 5">
    <name type="scientific">Xylanimonas allomyrinae</name>
    <dbReference type="NCBI Taxonomy" id="2509459"/>
    <lineage>
        <taxon>Bacteria</taxon>
        <taxon>Bacillati</taxon>
        <taxon>Actinomycetota</taxon>
        <taxon>Actinomycetes</taxon>
        <taxon>Micrococcales</taxon>
        <taxon>Promicromonosporaceae</taxon>
        <taxon>Xylanimonas</taxon>
    </lineage>
</organism>
<feature type="transmembrane region" description="Helical" evidence="2">
    <location>
        <begin position="170"/>
        <end position="190"/>
    </location>
</feature>
<feature type="region of interest" description="Disordered" evidence="1">
    <location>
        <begin position="17"/>
        <end position="43"/>
    </location>
</feature>
<feature type="transmembrane region" description="Helical" evidence="2">
    <location>
        <begin position="86"/>
        <end position="110"/>
    </location>
</feature>
<keyword evidence="5" id="KW-1185">Reference proteome</keyword>
<evidence type="ECO:0000256" key="1">
    <source>
        <dbReference type="SAM" id="MobiDB-lite"/>
    </source>
</evidence>
<dbReference type="OrthoDB" id="8206682at2"/>
<keyword evidence="2" id="KW-1133">Transmembrane helix</keyword>
<gene>
    <name evidence="4" type="ORF">ET495_08860</name>
</gene>
<dbReference type="Proteomes" id="UP000291758">
    <property type="component" value="Chromosome"/>
</dbReference>
<keyword evidence="4" id="KW-0012">Acyltransferase</keyword>
<keyword evidence="2" id="KW-0472">Membrane</keyword>
<feature type="domain" description="Acyltransferase 3" evidence="3">
    <location>
        <begin position="46"/>
        <end position="390"/>
    </location>
</feature>
<dbReference type="GO" id="GO:0016747">
    <property type="term" value="F:acyltransferase activity, transferring groups other than amino-acyl groups"/>
    <property type="evidence" value="ECO:0007669"/>
    <property type="project" value="InterPro"/>
</dbReference>
<feature type="transmembrane region" description="Helical" evidence="2">
    <location>
        <begin position="131"/>
        <end position="150"/>
    </location>
</feature>
<reference evidence="4 5" key="1">
    <citation type="submission" date="2019-01" db="EMBL/GenBank/DDBJ databases">
        <title>Genome sequencing of strain 2JSPR-7.</title>
        <authorList>
            <person name="Heo J."/>
            <person name="Kim S.-J."/>
            <person name="Kim J.-S."/>
            <person name="Hong S.-B."/>
            <person name="Kwon S.-W."/>
        </authorList>
    </citation>
    <scope>NUCLEOTIDE SEQUENCE [LARGE SCALE GENOMIC DNA]</scope>
    <source>
        <strain evidence="4 5">2JSPR-7</strain>
    </source>
</reference>
<dbReference type="EMBL" id="CP035495">
    <property type="protein sequence ID" value="QAY63341.1"/>
    <property type="molecule type" value="Genomic_DNA"/>
</dbReference>
<dbReference type="KEGG" id="xyl:ET495_08860"/>
<feature type="transmembrane region" description="Helical" evidence="2">
    <location>
        <begin position="341"/>
        <end position="359"/>
    </location>
</feature>
<dbReference type="Pfam" id="PF01757">
    <property type="entry name" value="Acyl_transf_3"/>
    <property type="match status" value="1"/>
</dbReference>
<feature type="transmembrane region" description="Helical" evidence="2">
    <location>
        <begin position="260"/>
        <end position="280"/>
    </location>
</feature>
<feature type="transmembrane region" description="Helical" evidence="2">
    <location>
        <begin position="221"/>
        <end position="240"/>
    </location>
</feature>
<evidence type="ECO:0000256" key="2">
    <source>
        <dbReference type="SAM" id="Phobius"/>
    </source>
</evidence>
<feature type="transmembrane region" description="Helical" evidence="2">
    <location>
        <begin position="300"/>
        <end position="320"/>
    </location>
</feature>
<dbReference type="AlphaFoldDB" id="A0A4V0YE86"/>
<feature type="compositionally biased region" description="Low complexity" evidence="1">
    <location>
        <begin position="29"/>
        <end position="41"/>
    </location>
</feature>
<feature type="transmembrane region" description="Helical" evidence="2">
    <location>
        <begin position="379"/>
        <end position="396"/>
    </location>
</feature>